<dbReference type="CDD" id="cd00082">
    <property type="entry name" value="HisKA"/>
    <property type="match status" value="1"/>
</dbReference>
<evidence type="ECO:0000256" key="9">
    <source>
        <dbReference type="ARBA" id="ARBA00022777"/>
    </source>
</evidence>
<dbReference type="GO" id="GO:0000155">
    <property type="term" value="F:phosphorelay sensor kinase activity"/>
    <property type="evidence" value="ECO:0007669"/>
    <property type="project" value="InterPro"/>
</dbReference>
<keyword evidence="4" id="KW-1003">Cell membrane</keyword>
<evidence type="ECO:0000256" key="10">
    <source>
        <dbReference type="ARBA" id="ARBA00022840"/>
    </source>
</evidence>
<dbReference type="AlphaFoldDB" id="A0A401LAW1"/>
<dbReference type="InterPro" id="IPR036890">
    <property type="entry name" value="HATPase_C_sf"/>
</dbReference>
<dbReference type="PANTHER" id="PTHR45528">
    <property type="entry name" value="SENSOR HISTIDINE KINASE CPXA"/>
    <property type="match status" value="1"/>
</dbReference>
<organism evidence="16 17">
    <name type="scientific">Anaerotignum faecicola</name>
    <dbReference type="NCBI Taxonomy" id="2358141"/>
    <lineage>
        <taxon>Bacteria</taxon>
        <taxon>Bacillati</taxon>
        <taxon>Bacillota</taxon>
        <taxon>Clostridia</taxon>
        <taxon>Lachnospirales</taxon>
        <taxon>Anaerotignaceae</taxon>
        <taxon>Anaerotignum</taxon>
    </lineage>
</organism>
<evidence type="ECO:0000256" key="7">
    <source>
        <dbReference type="ARBA" id="ARBA00022692"/>
    </source>
</evidence>
<evidence type="ECO:0000259" key="15">
    <source>
        <dbReference type="PROSITE" id="PS50109"/>
    </source>
</evidence>
<evidence type="ECO:0000256" key="4">
    <source>
        <dbReference type="ARBA" id="ARBA00022475"/>
    </source>
</evidence>
<dbReference type="Gene3D" id="3.30.565.10">
    <property type="entry name" value="Histidine kinase-like ATPase, C-terminal domain"/>
    <property type="match status" value="1"/>
</dbReference>
<feature type="transmembrane region" description="Helical" evidence="14">
    <location>
        <begin position="63"/>
        <end position="85"/>
    </location>
</feature>
<feature type="domain" description="Histidine kinase" evidence="15">
    <location>
        <begin position="153"/>
        <end position="345"/>
    </location>
</feature>
<dbReference type="InterPro" id="IPR005467">
    <property type="entry name" value="His_kinase_dom"/>
</dbReference>
<accession>A0A401LAW1</accession>
<dbReference type="SUPFAM" id="SSF47384">
    <property type="entry name" value="Homodimeric domain of signal transducing histidine kinase"/>
    <property type="match status" value="1"/>
</dbReference>
<evidence type="ECO:0000313" key="16">
    <source>
        <dbReference type="EMBL" id="GCB28727.1"/>
    </source>
</evidence>
<reference evidence="16 17" key="1">
    <citation type="submission" date="2018-10" db="EMBL/GenBank/DDBJ databases">
        <title>Draft Genome Sequence of Anaerotignum sp. KCTC 15736.</title>
        <authorList>
            <person name="Choi S.H."/>
            <person name="Kim J.S."/>
            <person name="Kang S.W."/>
            <person name="Lee J.S."/>
            <person name="Park S.H."/>
        </authorList>
    </citation>
    <scope>NUCLEOTIDE SEQUENCE [LARGE SCALE GENOMIC DNA]</scope>
    <source>
        <strain evidence="16 17">KCTC 15736</strain>
    </source>
</reference>
<evidence type="ECO:0000256" key="2">
    <source>
        <dbReference type="ARBA" id="ARBA00004651"/>
    </source>
</evidence>
<evidence type="ECO:0000256" key="11">
    <source>
        <dbReference type="ARBA" id="ARBA00022989"/>
    </source>
</evidence>
<evidence type="ECO:0000313" key="17">
    <source>
        <dbReference type="Proteomes" id="UP000287361"/>
    </source>
</evidence>
<proteinExistence type="predicted"/>
<comment type="catalytic activity">
    <reaction evidence="1">
        <text>ATP + protein L-histidine = ADP + protein N-phospho-L-histidine.</text>
        <dbReference type="EC" id="2.7.13.3"/>
    </reaction>
</comment>
<keyword evidence="17" id="KW-1185">Reference proteome</keyword>
<sequence>MTNENGRKTKRLSREILGLLLITAVIALFFWGFLYLTANSISETYFTERNLQPSEGQWLTLRAWIRSVSLLSTVILFLVLFLFLLGQKLAYLREIIQGVDALRTHRLEDTIPLREANELTELAEHINFLSETERRLRQQEMALQAERERMIRDLSHDIRTPLTAILSYSDYMSRKDGYTDAELREYFSLVRKKAAQMKDMTDRLLEGSKRNVEPVENGRLLMEQLAGEWEEILEDSFSCEISMENCTDFRAEWDMQEILRIFDNLSSNVEKYADSGHPVLLQMDRGVDTLRILQKNAVRQTAQKIESNQIGLESIRRITAGYGGAVTVSLDEKQFQIEITLPVAKKCQG</sequence>
<dbReference type="Proteomes" id="UP000287361">
    <property type="component" value="Unassembled WGS sequence"/>
</dbReference>
<dbReference type="PROSITE" id="PS50109">
    <property type="entry name" value="HIS_KIN"/>
    <property type="match status" value="1"/>
</dbReference>
<evidence type="ECO:0000256" key="6">
    <source>
        <dbReference type="ARBA" id="ARBA00022679"/>
    </source>
</evidence>
<dbReference type="InterPro" id="IPR050398">
    <property type="entry name" value="HssS/ArlS-like"/>
</dbReference>
<keyword evidence="13 14" id="KW-0472">Membrane</keyword>
<dbReference type="Pfam" id="PF00512">
    <property type="entry name" value="HisKA"/>
    <property type="match status" value="1"/>
</dbReference>
<dbReference type="GO" id="GO:0005886">
    <property type="term" value="C:plasma membrane"/>
    <property type="evidence" value="ECO:0007669"/>
    <property type="project" value="UniProtKB-SubCell"/>
</dbReference>
<keyword evidence="12" id="KW-0902">Two-component regulatory system</keyword>
<dbReference type="SMART" id="SM00388">
    <property type="entry name" value="HisKA"/>
    <property type="match status" value="1"/>
</dbReference>
<evidence type="ECO:0000256" key="8">
    <source>
        <dbReference type="ARBA" id="ARBA00022741"/>
    </source>
</evidence>
<dbReference type="GO" id="GO:0005524">
    <property type="term" value="F:ATP binding"/>
    <property type="evidence" value="ECO:0007669"/>
    <property type="project" value="UniProtKB-KW"/>
</dbReference>
<evidence type="ECO:0000256" key="12">
    <source>
        <dbReference type="ARBA" id="ARBA00023012"/>
    </source>
</evidence>
<keyword evidence="10" id="KW-0067">ATP-binding</keyword>
<evidence type="ECO:0000256" key="1">
    <source>
        <dbReference type="ARBA" id="ARBA00000085"/>
    </source>
</evidence>
<comment type="caution">
    <text evidence="16">The sequence shown here is derived from an EMBL/GenBank/DDBJ whole genome shotgun (WGS) entry which is preliminary data.</text>
</comment>
<keyword evidence="8" id="KW-0547">Nucleotide-binding</keyword>
<name>A0A401LAW1_9FIRM</name>
<keyword evidence="9" id="KW-0418">Kinase</keyword>
<evidence type="ECO:0000256" key="14">
    <source>
        <dbReference type="SAM" id="Phobius"/>
    </source>
</evidence>
<keyword evidence="5" id="KW-0597">Phosphoprotein</keyword>
<dbReference type="PANTHER" id="PTHR45528:SF1">
    <property type="entry name" value="SENSOR HISTIDINE KINASE CPXA"/>
    <property type="match status" value="1"/>
</dbReference>
<evidence type="ECO:0000256" key="3">
    <source>
        <dbReference type="ARBA" id="ARBA00012438"/>
    </source>
</evidence>
<dbReference type="EC" id="2.7.13.3" evidence="3"/>
<dbReference type="InterPro" id="IPR003661">
    <property type="entry name" value="HisK_dim/P_dom"/>
</dbReference>
<feature type="transmembrane region" description="Helical" evidence="14">
    <location>
        <begin position="16"/>
        <end position="36"/>
    </location>
</feature>
<evidence type="ECO:0000256" key="5">
    <source>
        <dbReference type="ARBA" id="ARBA00022553"/>
    </source>
</evidence>
<dbReference type="InterPro" id="IPR036097">
    <property type="entry name" value="HisK_dim/P_sf"/>
</dbReference>
<keyword evidence="6" id="KW-0808">Transferase</keyword>
<dbReference type="Gene3D" id="1.10.287.130">
    <property type="match status" value="1"/>
</dbReference>
<protein>
    <recommendedName>
        <fullName evidence="3">histidine kinase</fullName>
        <ecNumber evidence="3">2.7.13.3</ecNumber>
    </recommendedName>
</protein>
<dbReference type="EMBL" id="BHVZ01000001">
    <property type="protein sequence ID" value="GCB28727.1"/>
    <property type="molecule type" value="Genomic_DNA"/>
</dbReference>
<evidence type="ECO:0000256" key="13">
    <source>
        <dbReference type="ARBA" id="ARBA00023136"/>
    </source>
</evidence>
<comment type="subcellular location">
    <subcellularLocation>
        <location evidence="2">Cell membrane</location>
        <topology evidence="2">Multi-pass membrane protein</topology>
    </subcellularLocation>
</comment>
<keyword evidence="11 14" id="KW-1133">Transmembrane helix</keyword>
<gene>
    <name evidence="16" type="ORF">KGMB03357_03880</name>
</gene>
<keyword evidence="7 14" id="KW-0812">Transmembrane</keyword>